<dbReference type="AlphaFoldDB" id="Q0G6I3"/>
<evidence type="ECO:0000313" key="4">
    <source>
        <dbReference type="EMBL" id="EAU42731.1"/>
    </source>
</evidence>
<gene>
    <name evidence="4" type="ORF">FP2506_07816</name>
</gene>
<dbReference type="Pfam" id="PF03981">
    <property type="entry name" value="Ubiq_cyt_C_chap"/>
    <property type="match status" value="1"/>
</dbReference>
<dbReference type="RefSeq" id="WP_007066705.1">
    <property type="nucleotide sequence ID" value="NZ_DS022272.1"/>
</dbReference>
<comment type="caution">
    <text evidence="4">The sequence shown here is derived from an EMBL/GenBank/DDBJ whole genome shotgun (WGS) entry which is preliminary data.</text>
</comment>
<name>Q0G6I3_9HYPH</name>
<dbReference type="STRING" id="217511.GCA_001463845_00338"/>
<evidence type="ECO:0000313" key="5">
    <source>
        <dbReference type="Proteomes" id="UP000004310"/>
    </source>
</evidence>
<evidence type="ECO:0000256" key="1">
    <source>
        <dbReference type="ARBA" id="ARBA00006407"/>
    </source>
</evidence>
<dbReference type="PANTHER" id="PTHR12184">
    <property type="entry name" value="UBIQUINOL-CYTOCHROME C REDUCTASE COMPLEX ASSEMBLY FACTOR 1 FAMILY MEMBER"/>
    <property type="match status" value="1"/>
</dbReference>
<dbReference type="InterPro" id="IPR014569">
    <property type="entry name" value="Ubq_cyt-c_CBP3-rel"/>
</dbReference>
<keyword evidence="5" id="KW-1185">Reference proteome</keyword>
<feature type="domain" description="Ubiquinol-cytochrome c chaperone" evidence="3">
    <location>
        <begin position="34"/>
        <end position="169"/>
    </location>
</feature>
<dbReference type="InterPro" id="IPR021150">
    <property type="entry name" value="Ubiq_cyt_c_chap"/>
</dbReference>
<organism evidence="4 5">
    <name type="scientific">Fulvimarina pelagi HTCC2506</name>
    <dbReference type="NCBI Taxonomy" id="314231"/>
    <lineage>
        <taxon>Bacteria</taxon>
        <taxon>Pseudomonadati</taxon>
        <taxon>Pseudomonadota</taxon>
        <taxon>Alphaproteobacteria</taxon>
        <taxon>Hyphomicrobiales</taxon>
        <taxon>Aurantimonadaceae</taxon>
        <taxon>Fulvimarina</taxon>
    </lineage>
</organism>
<dbReference type="EMBL" id="AATP01000001">
    <property type="protein sequence ID" value="EAU42731.1"/>
    <property type="molecule type" value="Genomic_DNA"/>
</dbReference>
<comment type="similarity">
    <text evidence="2">Belongs to the UPF0174 family.</text>
</comment>
<dbReference type="Proteomes" id="UP000004310">
    <property type="component" value="Unassembled WGS sequence"/>
</dbReference>
<dbReference type="PIRSF" id="PIRSF032079">
    <property type="entry name" value="UCP032079"/>
    <property type="match status" value="1"/>
</dbReference>
<proteinExistence type="inferred from homology"/>
<evidence type="ECO:0000256" key="2">
    <source>
        <dbReference type="ARBA" id="ARBA00006436"/>
    </source>
</evidence>
<reference evidence="4 5" key="1">
    <citation type="journal article" date="2010" name="J. Bacteriol.">
        <title>Genome sequence of Fulvimarina pelagi HTCC2506T, a Mn(II)-oxidizing alphaproteobacterium possessing an aerobic anoxygenic photosynthetic gene cluster and Xanthorhodopsin.</title>
        <authorList>
            <person name="Kang I."/>
            <person name="Oh H.M."/>
            <person name="Lim S.I."/>
            <person name="Ferriera S."/>
            <person name="Giovannoni S.J."/>
            <person name="Cho J.C."/>
        </authorList>
    </citation>
    <scope>NUCLEOTIDE SEQUENCE [LARGE SCALE GENOMIC DNA]</scope>
    <source>
        <strain evidence="4 5">HTCC2506</strain>
    </source>
</reference>
<dbReference type="HOGENOM" id="CLU_051390_5_1_5"/>
<protein>
    <recommendedName>
        <fullName evidence="3">Ubiquinol-cytochrome c chaperone domain-containing protein</fullName>
    </recommendedName>
</protein>
<sequence length="176" mass="20217">MFSKWRRQRRRNQEIIDNLYAWLIARARRPFLFEECGIEDTVMGRFEAVTLEIFLFMRRCRGDAALAPIVQDIVDRFVVDMDDSLRQIGIGDQSVPKRMRKLTGQFYERVNAYDTALKEESLETLAENFRGRVLKQDIDPTVAHRLATEAAAELALLSEIPADDLMSGRTGMSANS</sequence>
<dbReference type="InterPro" id="IPR007129">
    <property type="entry name" value="Ubiqinol_cyt_c_chaperone_CPB3"/>
</dbReference>
<dbReference type="PANTHER" id="PTHR12184:SF1">
    <property type="entry name" value="UBIQUINOL-CYTOCHROME-C REDUCTASE COMPLEX ASSEMBLY FACTOR 1"/>
    <property type="match status" value="1"/>
</dbReference>
<dbReference type="eggNOG" id="COG5452">
    <property type="taxonomic scope" value="Bacteria"/>
</dbReference>
<comment type="similarity">
    <text evidence="1">Belongs to the CBP3 family.</text>
</comment>
<accession>Q0G6I3</accession>
<evidence type="ECO:0000259" key="3">
    <source>
        <dbReference type="Pfam" id="PF03981"/>
    </source>
</evidence>